<gene>
    <name evidence="8" type="ORF">F9817_10005</name>
</gene>
<evidence type="ECO:0000256" key="4">
    <source>
        <dbReference type="ARBA" id="ARBA00022692"/>
    </source>
</evidence>
<reference evidence="8 9" key="1">
    <citation type="submission" date="2019-10" db="EMBL/GenBank/DDBJ databases">
        <title>Vibrio sp. nov. isolated from a shrimp pond.</title>
        <authorList>
            <person name="Gomez-Gil B."/>
            <person name="Enciso-Ibarra J."/>
            <person name="Enciso-Ibarra K."/>
            <person name="Bolan-Mejia C."/>
        </authorList>
    </citation>
    <scope>NUCLEOTIDE SEQUENCE [LARGE SCALE GENOMIC DNA]</scope>
    <source>
        <strain evidence="8 9">CAIM 722</strain>
    </source>
</reference>
<dbReference type="PANTHER" id="PTHR40043">
    <property type="entry name" value="UPF0719 INNER MEMBRANE PROTEIN YJFL"/>
    <property type="match status" value="1"/>
</dbReference>
<comment type="subcellular location">
    <subcellularLocation>
        <location evidence="1">Cell membrane</location>
        <topology evidence="1">Multi-pass membrane protein</topology>
    </subcellularLocation>
</comment>
<proteinExistence type="inferred from homology"/>
<feature type="transmembrane region" description="Helical" evidence="7">
    <location>
        <begin position="77"/>
        <end position="99"/>
    </location>
</feature>
<dbReference type="PANTHER" id="PTHR40043:SF1">
    <property type="entry name" value="UPF0719 INNER MEMBRANE PROTEIN YJFL"/>
    <property type="match status" value="1"/>
</dbReference>
<evidence type="ECO:0000256" key="1">
    <source>
        <dbReference type="ARBA" id="ARBA00004651"/>
    </source>
</evidence>
<evidence type="ECO:0000256" key="5">
    <source>
        <dbReference type="ARBA" id="ARBA00022989"/>
    </source>
</evidence>
<dbReference type="InterPro" id="IPR007140">
    <property type="entry name" value="DUF350"/>
</dbReference>
<name>A0A7X4RU55_9VIBR</name>
<evidence type="ECO:0000256" key="7">
    <source>
        <dbReference type="SAM" id="Phobius"/>
    </source>
</evidence>
<sequence length="135" mass="14363">MDTFIHGLTNFGAYFALSILFLVVFKVIYLFVTPYDEWKLIKDNKNIAAGIALGGAIIGYSIAIAGAASNSVGLTDFALWGLVALVAQILGFTVLRLIVMPKLVQRIESNEVAAATIVASVSIAIGLMNSACMSY</sequence>
<keyword evidence="9" id="KW-1185">Reference proteome</keyword>
<dbReference type="AlphaFoldDB" id="A0A7X4RU55"/>
<feature type="transmembrane region" description="Helical" evidence="7">
    <location>
        <begin position="111"/>
        <end position="131"/>
    </location>
</feature>
<keyword evidence="4 7" id="KW-0812">Transmembrane</keyword>
<keyword evidence="6 7" id="KW-0472">Membrane</keyword>
<evidence type="ECO:0000256" key="6">
    <source>
        <dbReference type="ARBA" id="ARBA00023136"/>
    </source>
</evidence>
<accession>A0A7X4RU55</accession>
<feature type="transmembrane region" description="Helical" evidence="7">
    <location>
        <begin position="47"/>
        <end position="65"/>
    </location>
</feature>
<evidence type="ECO:0000256" key="3">
    <source>
        <dbReference type="ARBA" id="ARBA00022475"/>
    </source>
</evidence>
<keyword evidence="3" id="KW-1003">Cell membrane</keyword>
<evidence type="ECO:0000313" key="8">
    <source>
        <dbReference type="EMBL" id="MZI93531.1"/>
    </source>
</evidence>
<dbReference type="EMBL" id="WEKT01000014">
    <property type="protein sequence ID" value="MZI93531.1"/>
    <property type="molecule type" value="Genomic_DNA"/>
</dbReference>
<evidence type="ECO:0000256" key="2">
    <source>
        <dbReference type="ARBA" id="ARBA00005779"/>
    </source>
</evidence>
<feature type="transmembrane region" description="Helical" evidence="7">
    <location>
        <begin position="12"/>
        <end position="35"/>
    </location>
</feature>
<dbReference type="Pfam" id="PF03994">
    <property type="entry name" value="DUF350"/>
    <property type="match status" value="1"/>
</dbReference>
<evidence type="ECO:0000313" key="9">
    <source>
        <dbReference type="Proteomes" id="UP000462621"/>
    </source>
</evidence>
<keyword evidence="5 7" id="KW-1133">Transmembrane helix</keyword>
<dbReference type="Proteomes" id="UP000462621">
    <property type="component" value="Unassembled WGS sequence"/>
</dbReference>
<comment type="caution">
    <text evidence="8">The sequence shown here is derived from an EMBL/GenBank/DDBJ whole genome shotgun (WGS) entry which is preliminary data.</text>
</comment>
<protein>
    <submittedName>
        <fullName evidence="8">DUF350 domain-containing protein</fullName>
    </submittedName>
</protein>
<dbReference type="GO" id="GO:0005886">
    <property type="term" value="C:plasma membrane"/>
    <property type="evidence" value="ECO:0007669"/>
    <property type="project" value="UniProtKB-SubCell"/>
</dbReference>
<organism evidence="8 9">
    <name type="scientific">Vibrio eleionomae</name>
    <dbReference type="NCBI Taxonomy" id="2653505"/>
    <lineage>
        <taxon>Bacteria</taxon>
        <taxon>Pseudomonadati</taxon>
        <taxon>Pseudomonadota</taxon>
        <taxon>Gammaproteobacteria</taxon>
        <taxon>Vibrionales</taxon>
        <taxon>Vibrionaceae</taxon>
        <taxon>Vibrio</taxon>
    </lineage>
</organism>
<comment type="similarity">
    <text evidence="2">Belongs to the UPF0719 family.</text>
</comment>